<sequence length="73" mass="8878">MDCVLWIIYDYENKWYSTRKYFNLECNKTRFATESRLQNLTNSVKEIHFTSGTSIFLMESRVISIDLFSWFFV</sequence>
<keyword evidence="2" id="KW-1185">Reference proteome</keyword>
<reference evidence="2" key="1">
    <citation type="submission" date="2019-03" db="EMBL/GenBank/DDBJ databases">
        <title>Flavobacterium sp.</title>
        <authorList>
            <person name="Kim H."/>
        </authorList>
    </citation>
    <scope>NUCLEOTIDE SEQUENCE [LARGE SCALE GENOMIC DNA]</scope>
    <source>
        <strain evidence="2">GS13</strain>
    </source>
</reference>
<evidence type="ECO:0000313" key="2">
    <source>
        <dbReference type="Proteomes" id="UP000291124"/>
    </source>
</evidence>
<dbReference type="OrthoDB" id="99480at2"/>
<dbReference type="KEGG" id="fnk:E1750_03965"/>
<gene>
    <name evidence="1" type="ORF">E1750_03965</name>
</gene>
<proteinExistence type="predicted"/>
<protein>
    <submittedName>
        <fullName evidence="1">Uncharacterized protein</fullName>
    </submittedName>
</protein>
<accession>A0A4P6YB52</accession>
<dbReference type="EMBL" id="CP037933">
    <property type="protein sequence ID" value="QBN17994.1"/>
    <property type="molecule type" value="Genomic_DNA"/>
</dbReference>
<dbReference type="AlphaFoldDB" id="A0A4P6YB52"/>
<dbReference type="Proteomes" id="UP000291124">
    <property type="component" value="Chromosome"/>
</dbReference>
<name>A0A4P6YB52_9FLAO</name>
<evidence type="ECO:0000313" key="1">
    <source>
        <dbReference type="EMBL" id="QBN17994.1"/>
    </source>
</evidence>
<organism evidence="1 2">
    <name type="scientific">Flavobacterium nackdongense</name>
    <dbReference type="NCBI Taxonomy" id="2547394"/>
    <lineage>
        <taxon>Bacteria</taxon>
        <taxon>Pseudomonadati</taxon>
        <taxon>Bacteroidota</taxon>
        <taxon>Flavobacteriia</taxon>
        <taxon>Flavobacteriales</taxon>
        <taxon>Flavobacteriaceae</taxon>
        <taxon>Flavobacterium</taxon>
    </lineage>
</organism>